<dbReference type="STRING" id="46914.JP75_06510"/>
<evidence type="ECO:0000256" key="1">
    <source>
        <dbReference type="SAM" id="Phobius"/>
    </source>
</evidence>
<name>A0A087M4B8_9HYPH</name>
<keyword evidence="1" id="KW-1133">Transmembrane helix</keyword>
<dbReference type="EMBL" id="JQGC01000005">
    <property type="protein sequence ID" value="KFL31721.1"/>
    <property type="molecule type" value="Genomic_DNA"/>
</dbReference>
<accession>A0A087M4B8</accession>
<dbReference type="RefSeq" id="WP_035080703.1">
    <property type="nucleotide sequence ID" value="NZ_JQGC01000005.1"/>
</dbReference>
<keyword evidence="3" id="KW-1185">Reference proteome</keyword>
<sequence length="61" mass="6549">MSLLPHLHIFLAGVGVQLFLTAALTDAAGWHNRLLFKVLPVATGAMCLWLSAILYMGASLI</sequence>
<organism evidence="2 3">
    <name type="scientific">Devosia riboflavina</name>
    <dbReference type="NCBI Taxonomy" id="46914"/>
    <lineage>
        <taxon>Bacteria</taxon>
        <taxon>Pseudomonadati</taxon>
        <taxon>Pseudomonadota</taxon>
        <taxon>Alphaproteobacteria</taxon>
        <taxon>Hyphomicrobiales</taxon>
        <taxon>Devosiaceae</taxon>
        <taxon>Devosia</taxon>
    </lineage>
</organism>
<proteinExistence type="predicted"/>
<evidence type="ECO:0000313" key="2">
    <source>
        <dbReference type="EMBL" id="KFL31721.1"/>
    </source>
</evidence>
<dbReference type="Proteomes" id="UP000028981">
    <property type="component" value="Unassembled WGS sequence"/>
</dbReference>
<gene>
    <name evidence="2" type="ORF">JP75_06510</name>
</gene>
<keyword evidence="1" id="KW-0812">Transmembrane</keyword>
<reference evidence="2 3" key="1">
    <citation type="submission" date="2014-08" db="EMBL/GenBank/DDBJ databases">
        <authorList>
            <person name="Hassan Y.I."/>
            <person name="Lepp D."/>
            <person name="Zhou T."/>
        </authorList>
    </citation>
    <scope>NUCLEOTIDE SEQUENCE [LARGE SCALE GENOMIC DNA]</scope>
    <source>
        <strain evidence="2 3">IFO13584</strain>
    </source>
</reference>
<comment type="caution">
    <text evidence="2">The sequence shown here is derived from an EMBL/GenBank/DDBJ whole genome shotgun (WGS) entry which is preliminary data.</text>
</comment>
<feature type="transmembrane region" description="Helical" evidence="1">
    <location>
        <begin position="6"/>
        <end position="27"/>
    </location>
</feature>
<feature type="transmembrane region" description="Helical" evidence="1">
    <location>
        <begin position="34"/>
        <end position="58"/>
    </location>
</feature>
<protein>
    <submittedName>
        <fullName evidence="2">Uncharacterized protein</fullName>
    </submittedName>
</protein>
<evidence type="ECO:0000313" key="3">
    <source>
        <dbReference type="Proteomes" id="UP000028981"/>
    </source>
</evidence>
<dbReference type="AlphaFoldDB" id="A0A087M4B8"/>
<keyword evidence="1" id="KW-0472">Membrane</keyword>